<proteinExistence type="predicted"/>
<dbReference type="SMART" id="SM00248">
    <property type="entry name" value="ANK"/>
    <property type="match status" value="5"/>
</dbReference>
<keyword evidence="1" id="KW-0040">ANK repeat</keyword>
<name>A0ABR4H5H6_9EURO</name>
<dbReference type="Proteomes" id="UP001610334">
    <property type="component" value="Unassembled WGS sequence"/>
</dbReference>
<dbReference type="InterPro" id="IPR002110">
    <property type="entry name" value="Ankyrin_rpt"/>
</dbReference>
<dbReference type="InterPro" id="IPR036770">
    <property type="entry name" value="Ankyrin_rpt-contain_sf"/>
</dbReference>
<dbReference type="PROSITE" id="PS50088">
    <property type="entry name" value="ANK_REPEAT"/>
    <property type="match status" value="1"/>
</dbReference>
<dbReference type="SUPFAM" id="SSF48403">
    <property type="entry name" value="Ankyrin repeat"/>
    <property type="match status" value="1"/>
</dbReference>
<comment type="caution">
    <text evidence="2">The sequence shown here is derived from an EMBL/GenBank/DDBJ whole genome shotgun (WGS) entry which is preliminary data.</text>
</comment>
<dbReference type="PANTHER" id="PTHR24133">
    <property type="entry name" value="ANKYRIN DOMAIN-CONTAINING"/>
    <property type="match status" value="1"/>
</dbReference>
<evidence type="ECO:0000313" key="3">
    <source>
        <dbReference type="Proteomes" id="UP001610334"/>
    </source>
</evidence>
<protein>
    <submittedName>
        <fullName evidence="2">Ankyrin repeat-containing domain protein</fullName>
    </submittedName>
</protein>
<keyword evidence="3" id="KW-1185">Reference proteome</keyword>
<feature type="repeat" description="ANK" evidence="1">
    <location>
        <begin position="213"/>
        <end position="245"/>
    </location>
</feature>
<dbReference type="Gene3D" id="1.25.40.20">
    <property type="entry name" value="Ankyrin repeat-containing domain"/>
    <property type="match status" value="1"/>
</dbReference>
<dbReference type="PANTHER" id="PTHR24133:SF40">
    <property type="entry name" value="ANKYRIN REPEAT DOMAIN 44"/>
    <property type="match status" value="1"/>
</dbReference>
<reference evidence="2 3" key="1">
    <citation type="submission" date="2024-07" db="EMBL/GenBank/DDBJ databases">
        <title>Section-level genome sequencing and comparative genomics of Aspergillus sections Usti and Cavernicolus.</title>
        <authorList>
            <consortium name="Lawrence Berkeley National Laboratory"/>
            <person name="Nybo J.L."/>
            <person name="Vesth T.C."/>
            <person name="Theobald S."/>
            <person name="Frisvad J.C."/>
            <person name="Larsen T.O."/>
            <person name="Kjaerboelling I."/>
            <person name="Rothschild-Mancinelli K."/>
            <person name="Lyhne E.K."/>
            <person name="Kogle M.E."/>
            <person name="Barry K."/>
            <person name="Clum A."/>
            <person name="Na H."/>
            <person name="Ledsgaard L."/>
            <person name="Lin J."/>
            <person name="Lipzen A."/>
            <person name="Kuo A."/>
            <person name="Riley R."/>
            <person name="Mondo S."/>
            <person name="Labutti K."/>
            <person name="Haridas S."/>
            <person name="Pangalinan J."/>
            <person name="Salamov A.A."/>
            <person name="Simmons B.A."/>
            <person name="Magnuson J.K."/>
            <person name="Chen J."/>
            <person name="Drula E."/>
            <person name="Henrissat B."/>
            <person name="Wiebenga A."/>
            <person name="Lubbers R.J."/>
            <person name="Gomes A.C."/>
            <person name="Makela M.R."/>
            <person name="Stajich J."/>
            <person name="Grigoriev I.V."/>
            <person name="Mortensen U.H."/>
            <person name="De Vries R.P."/>
            <person name="Baker S.E."/>
            <person name="Andersen M.R."/>
        </authorList>
    </citation>
    <scope>NUCLEOTIDE SEQUENCE [LARGE SCALE GENOMIC DNA]</scope>
    <source>
        <strain evidence="2 3">CBS 588.65</strain>
    </source>
</reference>
<organism evidence="2 3">
    <name type="scientific">Aspergillus granulosus</name>
    <dbReference type="NCBI Taxonomy" id="176169"/>
    <lineage>
        <taxon>Eukaryota</taxon>
        <taxon>Fungi</taxon>
        <taxon>Dikarya</taxon>
        <taxon>Ascomycota</taxon>
        <taxon>Pezizomycotina</taxon>
        <taxon>Eurotiomycetes</taxon>
        <taxon>Eurotiomycetidae</taxon>
        <taxon>Eurotiales</taxon>
        <taxon>Aspergillaceae</taxon>
        <taxon>Aspergillus</taxon>
        <taxon>Aspergillus subgen. Nidulantes</taxon>
    </lineage>
</organism>
<evidence type="ECO:0000313" key="2">
    <source>
        <dbReference type="EMBL" id="KAL2810723.1"/>
    </source>
</evidence>
<gene>
    <name evidence="2" type="ORF">BJX63DRAFT_433964</name>
</gene>
<accession>A0ABR4H5H6</accession>
<dbReference type="PROSITE" id="PS50297">
    <property type="entry name" value="ANK_REP_REGION"/>
    <property type="match status" value="1"/>
</dbReference>
<dbReference type="EMBL" id="JBFXLT010000067">
    <property type="protein sequence ID" value="KAL2810723.1"/>
    <property type="molecule type" value="Genomic_DNA"/>
</dbReference>
<sequence length="480" mass="53963">MLKKPLGEIAIYAQDSRNGYTSSLLGWFREGKLIGERNFTGFHMYEESTDSHFLSEFTSAELVQRSDRPEDDGACLAYRDIHTCLRVCKEWRKLMSELLVVYGPTEVAISKGSDQLATAAVKCWLTKRNRTGDAPIGWHIGRQDLLALSIQRGFVDCMALLMDQFPHQELLSHWEKHRWHAEFYPHLAVAGGRTAILQMLQRYGMAIDQPDWRGRTPLAVAVRQNQAQVADYLLSVGVSRDVTLVIPAEVLDARDAEDYVPYDTMSMFEWAAYRGTLDMVKVLIKHGIYSYRLSGGKKSEPLRWIPQRCDLAEMESILRLILEHADQDEIKRYGARVLALALKHHASTDLIRHLVFGGVRLDGIWNIDILNSAVESAEEETIHLLIDHGARCSLDAINTALERNRTDLVDILLQCCVPCGNAGVEKYALAGNLEMVKTYLAYGTEVNPDDGCILSAVAQEGNLEMCKLLVENGADPNLFP</sequence>
<dbReference type="InterPro" id="IPR052391">
    <property type="entry name" value="E3_Ligase-Neurotoxin"/>
</dbReference>
<evidence type="ECO:0000256" key="1">
    <source>
        <dbReference type="PROSITE-ProRule" id="PRU00023"/>
    </source>
</evidence>
<dbReference type="Pfam" id="PF00023">
    <property type="entry name" value="Ank"/>
    <property type="match status" value="1"/>
</dbReference>